<accession>A0ABU5ZFH7</accession>
<dbReference type="EMBL" id="JAYJLD010000004">
    <property type="protein sequence ID" value="MEB3100938.1"/>
    <property type="molecule type" value="Genomic_DNA"/>
</dbReference>
<dbReference type="InterPro" id="IPR001173">
    <property type="entry name" value="Glyco_trans_2-like"/>
</dbReference>
<dbReference type="CDD" id="cd04196">
    <property type="entry name" value="GT_2_like_d"/>
    <property type="match status" value="1"/>
</dbReference>
<reference evidence="3" key="1">
    <citation type="submission" date="2023-12" db="EMBL/GenBank/DDBJ databases">
        <title>Fervidustalea candida gen. nov., sp. nov., a novel member of the family Paenibacillaceae isolated from a geothermal area.</title>
        <authorList>
            <person name="Li W.-J."/>
            <person name="Jiao J.-Y."/>
            <person name="Chen Y."/>
        </authorList>
    </citation>
    <scope>NUCLEOTIDE SEQUENCE</scope>
    <source>
        <strain evidence="3">SYSU GA230002</strain>
    </source>
</reference>
<dbReference type="InterPro" id="IPR029044">
    <property type="entry name" value="Nucleotide-diphossugar_trans"/>
</dbReference>
<protein>
    <submittedName>
        <fullName evidence="3">Glycosyltransferase family 2 protein</fullName>
    </submittedName>
</protein>
<evidence type="ECO:0000256" key="1">
    <source>
        <dbReference type="ARBA" id="ARBA00006739"/>
    </source>
</evidence>
<dbReference type="PANTHER" id="PTHR22916">
    <property type="entry name" value="GLYCOSYLTRANSFERASE"/>
    <property type="match status" value="1"/>
</dbReference>
<organism evidence="3 4">
    <name type="scientific">Ferviditalea candida</name>
    <dbReference type="NCBI Taxonomy" id="3108399"/>
    <lineage>
        <taxon>Bacteria</taxon>
        <taxon>Bacillati</taxon>
        <taxon>Bacillota</taxon>
        <taxon>Bacilli</taxon>
        <taxon>Bacillales</taxon>
        <taxon>Paenibacillaceae</taxon>
        <taxon>Ferviditalea</taxon>
    </lineage>
</organism>
<dbReference type="SUPFAM" id="SSF53448">
    <property type="entry name" value="Nucleotide-diphospho-sugar transferases"/>
    <property type="match status" value="1"/>
</dbReference>
<dbReference type="RefSeq" id="WP_371753048.1">
    <property type="nucleotide sequence ID" value="NZ_JAYJLD010000004.1"/>
</dbReference>
<name>A0ABU5ZFH7_9BACL</name>
<comment type="caution">
    <text evidence="3">The sequence shown here is derived from an EMBL/GenBank/DDBJ whole genome shotgun (WGS) entry which is preliminary data.</text>
</comment>
<evidence type="ECO:0000313" key="4">
    <source>
        <dbReference type="Proteomes" id="UP001310386"/>
    </source>
</evidence>
<keyword evidence="4" id="KW-1185">Reference proteome</keyword>
<dbReference type="Gene3D" id="3.90.550.10">
    <property type="entry name" value="Spore Coat Polysaccharide Biosynthesis Protein SpsA, Chain A"/>
    <property type="match status" value="1"/>
</dbReference>
<dbReference type="Pfam" id="PF00535">
    <property type="entry name" value="Glycos_transf_2"/>
    <property type="match status" value="1"/>
</dbReference>
<dbReference type="Proteomes" id="UP001310386">
    <property type="component" value="Unassembled WGS sequence"/>
</dbReference>
<sequence length="313" mass="36836">MNNQIDILLSTYNGSKYLQELLTSIIDQIYPNWQLLIRDDGSTDDTIDVIQNFSKQYPNKIVYIEDHDHHLGPKQSFSKLMEYSTADYIMFCDQDDVWLNHKIELTLEKILLLEKKFPNQPLLVHTDLTVVDKDLQVISDSFWKYQKLNPYFKELNNLLVQNIATGCTMMMNKRLKELSLPIPKQAIMHDWWIALVASISSGIHHIDSPTLLYRQHGTNNIGAQKYSLPYLLNRFGKASESIERIIHQGERLSSKFSNQLNQDQLKMLESFINFLHNNRFNRLIDIFKYRFRKHGLLRNVGFILAMLFLNKRK</sequence>
<feature type="domain" description="Glycosyltransferase 2-like" evidence="2">
    <location>
        <begin position="7"/>
        <end position="134"/>
    </location>
</feature>
<dbReference type="PANTHER" id="PTHR22916:SF3">
    <property type="entry name" value="UDP-GLCNAC:BETAGAL BETA-1,3-N-ACETYLGLUCOSAMINYLTRANSFERASE-LIKE PROTEIN 1"/>
    <property type="match status" value="1"/>
</dbReference>
<proteinExistence type="inferred from homology"/>
<evidence type="ECO:0000259" key="2">
    <source>
        <dbReference type="Pfam" id="PF00535"/>
    </source>
</evidence>
<comment type="similarity">
    <text evidence="1">Belongs to the glycosyltransferase 2 family.</text>
</comment>
<evidence type="ECO:0000313" key="3">
    <source>
        <dbReference type="EMBL" id="MEB3100938.1"/>
    </source>
</evidence>
<gene>
    <name evidence="3" type="ORF">VF724_04605</name>
</gene>